<dbReference type="PATRIC" id="fig|695563.3.peg.452"/>
<dbReference type="InterPro" id="IPR011889">
    <property type="entry name" value="Liste_lipo_26"/>
</dbReference>
<sequence>MGNMFSNDPALISISDISGWDTSKVQFMDNMFNGDKNLTTVKGLSHLNAHNAKQDDMFKDSALVPKGFDFNNTGLRHYLNNHKNDSSIDVSDFRTSHVTDMSGLFQNIGRSSLDLSDWNTGNVEKMGWMFANTRTDITSAPLKEIKGLENWDVRNVQDFSHMFHSGGVPVEIGPFVPTGSLTKLDLSNWKTSSGTDMQSMFWGQQNLTSVGKFTNWKLAHVTLTDHMFSLCKKLTFDSDAMANMANWNTSSDESMSGMFQEMNKVKDLSFISNWDVSSVKDMSYLFQNDYALTHVGDLSHWNTNKVGTVSDLNYSFAMMFTGCEPLQEIKGIEYWDFTHAHSMRGMFMDTPVLNWVDLSQATKPVNLQIAASMFDGSGATYINLSGWDLSKLHLFDDTGAIVNTPSAISAFMVLASWATLRGGQDMFANLRRPVEIVLTGATLPTGENALQVSDSRGNQPIVVFSDATALSALNGQHWTDGNGNDVTGRQNSDYLTINNGSTTTTVPMDFVYKDQAALTAALAQKLSPFGNVVKTSTRVDGQDIDPASLIALQDVTGIYGPKSNPDKPTQSTKLLNRFNQPIQALPNLQFQYNQPNLFSQQSWYN</sequence>
<dbReference type="Proteomes" id="UP000051529">
    <property type="component" value="Unassembled WGS sequence"/>
</dbReference>
<dbReference type="InterPro" id="IPR032675">
    <property type="entry name" value="LRR_dom_sf"/>
</dbReference>
<dbReference type="NCBIfam" id="TIGR02167">
    <property type="entry name" value="Liste_lipo_26"/>
    <property type="match status" value="3"/>
</dbReference>
<dbReference type="EMBL" id="JQBQ01000016">
    <property type="protein sequence ID" value="KRN92117.1"/>
    <property type="molecule type" value="Genomic_DNA"/>
</dbReference>
<evidence type="ECO:0000313" key="2">
    <source>
        <dbReference type="Proteomes" id="UP000051529"/>
    </source>
</evidence>
<dbReference type="Pfam" id="PF03382">
    <property type="entry name" value="DUF285"/>
    <property type="match status" value="4"/>
</dbReference>
<comment type="caution">
    <text evidence="1">The sequence shown here is derived from an EMBL/GenBank/DDBJ whole genome shotgun (WGS) entry which is preliminary data.</text>
</comment>
<reference evidence="1 2" key="1">
    <citation type="journal article" date="2015" name="Genome Announc.">
        <title>Expanding the biotechnology potential of lactobacilli through comparative genomics of 213 strains and associated genera.</title>
        <authorList>
            <person name="Sun Z."/>
            <person name="Harris H.M."/>
            <person name="McCann A."/>
            <person name="Guo C."/>
            <person name="Argimon S."/>
            <person name="Zhang W."/>
            <person name="Yang X."/>
            <person name="Jeffery I.B."/>
            <person name="Cooney J.C."/>
            <person name="Kagawa T.F."/>
            <person name="Liu W."/>
            <person name="Song Y."/>
            <person name="Salvetti E."/>
            <person name="Wrobel A."/>
            <person name="Rasinkangas P."/>
            <person name="Parkhill J."/>
            <person name="Rea M.C."/>
            <person name="O'Sullivan O."/>
            <person name="Ritari J."/>
            <person name="Douillard F.P."/>
            <person name="Paul Ross R."/>
            <person name="Yang R."/>
            <person name="Briner A.E."/>
            <person name="Felis G.E."/>
            <person name="de Vos W.M."/>
            <person name="Barrangou R."/>
            <person name="Klaenhammer T.R."/>
            <person name="Caufield P.W."/>
            <person name="Cui Y."/>
            <person name="Zhang H."/>
            <person name="O'Toole P.W."/>
        </authorList>
    </citation>
    <scope>NUCLEOTIDE SEQUENCE [LARGE SCALE GENOMIC DNA]</scope>
    <source>
        <strain evidence="1 2">DSM 16698</strain>
    </source>
</reference>
<protein>
    <recommendedName>
        <fullName evidence="3">BspA family leucine-rich repeat surface protein</fullName>
    </recommendedName>
</protein>
<accession>A0A0R2KX07</accession>
<gene>
    <name evidence="1" type="ORF">IV44_GL000403</name>
</gene>
<dbReference type="Gene3D" id="3.80.10.10">
    <property type="entry name" value="Ribonuclease Inhibitor"/>
    <property type="match status" value="1"/>
</dbReference>
<dbReference type="InterPro" id="IPR005046">
    <property type="entry name" value="DUF285"/>
</dbReference>
<proteinExistence type="predicted"/>
<organism evidence="1 2">
    <name type="scientific">Lactobacillus amylovorus subsp. animalium DSM 16698</name>
    <dbReference type="NCBI Taxonomy" id="695563"/>
    <lineage>
        <taxon>Bacteria</taxon>
        <taxon>Bacillati</taxon>
        <taxon>Bacillota</taxon>
        <taxon>Bacilli</taxon>
        <taxon>Lactobacillales</taxon>
        <taxon>Lactobacillaceae</taxon>
        <taxon>Lactobacillus</taxon>
        <taxon>Lactobacillus amylovorus subsp. animalium</taxon>
    </lineage>
</organism>
<evidence type="ECO:0000313" key="1">
    <source>
        <dbReference type="EMBL" id="KRN92117.1"/>
    </source>
</evidence>
<evidence type="ECO:0008006" key="3">
    <source>
        <dbReference type="Google" id="ProtNLM"/>
    </source>
</evidence>
<name>A0A0R2KX07_LACAM</name>
<dbReference type="AlphaFoldDB" id="A0A0R2KX07"/>